<keyword evidence="2" id="KW-1185">Reference proteome</keyword>
<dbReference type="Proteomes" id="UP000521075">
    <property type="component" value="Unassembled WGS sequence"/>
</dbReference>
<dbReference type="EMBL" id="JACCHJ010000001">
    <property type="protein sequence ID" value="NYK09076.1"/>
    <property type="molecule type" value="Genomic_DNA"/>
</dbReference>
<proteinExistence type="predicted"/>
<gene>
    <name evidence="1" type="ORF">HNR14_000957</name>
</gene>
<reference evidence="1 2" key="1">
    <citation type="submission" date="2020-07" db="EMBL/GenBank/DDBJ databases">
        <title>Sequencing the genomes of 1000 actinobacteria strains.</title>
        <authorList>
            <person name="Klenk H.-P."/>
        </authorList>
    </citation>
    <scope>NUCLEOTIDE SEQUENCE [LARGE SCALE GENOMIC DNA]</scope>
    <source>
        <strain evidence="1 2">DSM 15166</strain>
    </source>
</reference>
<comment type="caution">
    <text evidence="1">The sequence shown here is derived from an EMBL/GenBank/DDBJ whole genome shotgun (WGS) entry which is preliminary data.</text>
</comment>
<name>A0A853DJ26_9MICO</name>
<sequence>MRVLVPWGTWDGSSVIFCACLNAAWRCDGQ</sequence>
<organism evidence="1 2">
    <name type="scientific">Leifsonia naganoensis</name>
    <dbReference type="NCBI Taxonomy" id="150025"/>
    <lineage>
        <taxon>Bacteria</taxon>
        <taxon>Bacillati</taxon>
        <taxon>Actinomycetota</taxon>
        <taxon>Actinomycetes</taxon>
        <taxon>Micrococcales</taxon>
        <taxon>Microbacteriaceae</taxon>
        <taxon>Leifsonia</taxon>
    </lineage>
</organism>
<evidence type="ECO:0000313" key="1">
    <source>
        <dbReference type="EMBL" id="NYK09076.1"/>
    </source>
</evidence>
<evidence type="ECO:0000313" key="2">
    <source>
        <dbReference type="Proteomes" id="UP000521075"/>
    </source>
</evidence>
<accession>A0A853DJ26</accession>
<dbReference type="AlphaFoldDB" id="A0A853DJ26"/>
<protein>
    <submittedName>
        <fullName evidence="1">Uncharacterized protein</fullName>
    </submittedName>
</protein>